<dbReference type="EMBL" id="FLUO01000002">
    <property type="protein sequence ID" value="SBW11998.1"/>
    <property type="molecule type" value="Genomic_DNA"/>
</dbReference>
<reference evidence="1" key="1">
    <citation type="submission" date="2016-04" db="EMBL/GenBank/DDBJ databases">
        <authorList>
            <person name="Evans L.H."/>
            <person name="Alamgir A."/>
            <person name="Owens N."/>
            <person name="Weber N.D."/>
            <person name="Virtaneva K."/>
            <person name="Barbian K."/>
            <person name="Babar A."/>
            <person name="Rosenke K."/>
        </authorList>
    </citation>
    <scope>NUCLEOTIDE SEQUENCE</scope>
    <source>
        <strain evidence="1">86</strain>
    </source>
</reference>
<sequence>MAKIAKDTGATPDFVGLFPAATVRDVEDGAPVERKLGAADVLTWRETETRVTIVTVDGRRFEVAK</sequence>
<gene>
    <name evidence="1" type="ORF">KL86APRO_20392</name>
</gene>
<name>A0A212KK47_9PROT</name>
<accession>A0A212KK47</accession>
<evidence type="ECO:0000313" key="1">
    <source>
        <dbReference type="EMBL" id="SBW11998.1"/>
    </source>
</evidence>
<protein>
    <submittedName>
        <fullName evidence="1">Uncharacterized protein</fullName>
    </submittedName>
</protein>
<dbReference type="AlphaFoldDB" id="A0A212KK47"/>
<organism evidence="1">
    <name type="scientific">uncultured Alphaproteobacteria bacterium</name>
    <dbReference type="NCBI Taxonomy" id="91750"/>
    <lineage>
        <taxon>Bacteria</taxon>
        <taxon>Pseudomonadati</taxon>
        <taxon>Pseudomonadota</taxon>
        <taxon>Alphaproteobacteria</taxon>
        <taxon>environmental samples</taxon>
    </lineage>
</organism>
<proteinExistence type="predicted"/>